<dbReference type="InterPro" id="IPR003462">
    <property type="entry name" value="ODC_Mu_crystall"/>
</dbReference>
<proteinExistence type="inferred from homology"/>
<dbReference type="RefSeq" id="WP_354193734.1">
    <property type="nucleotide sequence ID" value="NZ_JBEPML010000004.1"/>
</dbReference>
<comment type="caution">
    <text evidence="2">The sequence shown here is derived from an EMBL/GenBank/DDBJ whole genome shotgun (WGS) entry which is preliminary data.</text>
</comment>
<dbReference type="Gene3D" id="3.30.1780.10">
    <property type="entry name" value="ornithine cyclodeaminase, domain 1"/>
    <property type="match status" value="1"/>
</dbReference>
<dbReference type="PIRSF" id="PIRSF001439">
    <property type="entry name" value="CryM"/>
    <property type="match status" value="1"/>
</dbReference>
<evidence type="ECO:0000313" key="3">
    <source>
        <dbReference type="Proteomes" id="UP001549076"/>
    </source>
</evidence>
<dbReference type="SUPFAM" id="SSF51735">
    <property type="entry name" value="NAD(P)-binding Rossmann-fold domains"/>
    <property type="match status" value="1"/>
</dbReference>
<protein>
    <submittedName>
        <fullName evidence="2">Ornithine cyclodeaminase</fullName>
        <ecNumber evidence="2">4.3.1.12</ecNumber>
    </submittedName>
</protein>
<evidence type="ECO:0000313" key="2">
    <source>
        <dbReference type="EMBL" id="MET3791406.1"/>
    </source>
</evidence>
<dbReference type="Proteomes" id="UP001549076">
    <property type="component" value="Unassembled WGS sequence"/>
</dbReference>
<accession>A0ABV2MXB4</accession>
<dbReference type="PANTHER" id="PTHR13812:SF19">
    <property type="entry name" value="KETIMINE REDUCTASE MU-CRYSTALLIN"/>
    <property type="match status" value="1"/>
</dbReference>
<keyword evidence="2" id="KW-0456">Lyase</keyword>
<dbReference type="PANTHER" id="PTHR13812">
    <property type="entry name" value="KETIMINE REDUCTASE MU-CRYSTALLIN"/>
    <property type="match status" value="1"/>
</dbReference>
<comment type="similarity">
    <text evidence="1">Belongs to the ornithine cyclodeaminase/mu-crystallin family.</text>
</comment>
<dbReference type="EC" id="4.3.1.12" evidence="2"/>
<keyword evidence="3" id="KW-1185">Reference proteome</keyword>
<dbReference type="EMBL" id="JBEPML010000004">
    <property type="protein sequence ID" value="MET3791406.1"/>
    <property type="molecule type" value="Genomic_DNA"/>
</dbReference>
<dbReference type="InterPro" id="IPR036291">
    <property type="entry name" value="NAD(P)-bd_dom_sf"/>
</dbReference>
<gene>
    <name evidence="2" type="ORF">ABID37_001614</name>
</gene>
<organism evidence="2 3">
    <name type="scientific">Aquamicrobium terrae</name>
    <dbReference type="NCBI Taxonomy" id="1324945"/>
    <lineage>
        <taxon>Bacteria</taxon>
        <taxon>Pseudomonadati</taxon>
        <taxon>Pseudomonadota</taxon>
        <taxon>Alphaproteobacteria</taxon>
        <taxon>Hyphomicrobiales</taxon>
        <taxon>Phyllobacteriaceae</taxon>
        <taxon>Aquamicrobium</taxon>
    </lineage>
</organism>
<dbReference type="Pfam" id="PF02423">
    <property type="entry name" value="OCD_Mu_crystall"/>
    <property type="match status" value="1"/>
</dbReference>
<evidence type="ECO:0000256" key="1">
    <source>
        <dbReference type="ARBA" id="ARBA00008903"/>
    </source>
</evidence>
<dbReference type="GO" id="GO:0008473">
    <property type="term" value="F:ornithine cyclodeaminase activity"/>
    <property type="evidence" value="ECO:0007669"/>
    <property type="project" value="UniProtKB-EC"/>
</dbReference>
<dbReference type="InterPro" id="IPR023401">
    <property type="entry name" value="ODC_N"/>
</dbReference>
<name>A0ABV2MXB4_9HYPH</name>
<dbReference type="Gene3D" id="3.40.50.720">
    <property type="entry name" value="NAD(P)-binding Rossmann-like Domain"/>
    <property type="match status" value="1"/>
</dbReference>
<sequence>MLYLSEQDARALVGHENAFGAVREVFASIARGEARNFPVVREDLGHAGAVYGIKSGFDRLGKILGLKSGGYWPGNEERGLTNHQSTITLFDADTGQPLAAVAANWLTAVRTAAASALSIDLLARQDTEVLGIVGAGFQSRFQLEAAVRRRKFREIVGWNFHADMLPNLERTAADLGLPFRAVTPQELCASADVIITITSAASAHLEAGWIRPGTHIACMGTDTRGKQELDPEILALGSVFTDEVEQSISIGEAQHAFAAGRLRRDAICQIGRVIVGERLGRASDDEVTVFDGTGVALQDLAVAKIALEAAAAQELGKSLTA</sequence>
<reference evidence="2 3" key="1">
    <citation type="submission" date="2024-06" db="EMBL/GenBank/DDBJ databases">
        <title>Genomic Encyclopedia of Type Strains, Phase IV (KMG-IV): sequencing the most valuable type-strain genomes for metagenomic binning, comparative biology and taxonomic classification.</title>
        <authorList>
            <person name="Goeker M."/>
        </authorList>
    </citation>
    <scope>NUCLEOTIDE SEQUENCE [LARGE SCALE GENOMIC DNA]</scope>
    <source>
        <strain evidence="2 3">DSM 27865</strain>
    </source>
</reference>